<keyword evidence="3" id="KW-1185">Reference proteome</keyword>
<name>A0AA40BNK5_9PEZI</name>
<proteinExistence type="predicted"/>
<evidence type="ECO:0000313" key="3">
    <source>
        <dbReference type="Proteomes" id="UP001172159"/>
    </source>
</evidence>
<evidence type="ECO:0000313" key="2">
    <source>
        <dbReference type="EMBL" id="KAK0737504.1"/>
    </source>
</evidence>
<organism evidence="2 3">
    <name type="scientific">Apiosordaria backusii</name>
    <dbReference type="NCBI Taxonomy" id="314023"/>
    <lineage>
        <taxon>Eukaryota</taxon>
        <taxon>Fungi</taxon>
        <taxon>Dikarya</taxon>
        <taxon>Ascomycota</taxon>
        <taxon>Pezizomycotina</taxon>
        <taxon>Sordariomycetes</taxon>
        <taxon>Sordariomycetidae</taxon>
        <taxon>Sordariales</taxon>
        <taxon>Lasiosphaeriaceae</taxon>
        <taxon>Apiosordaria</taxon>
    </lineage>
</organism>
<dbReference type="AlphaFoldDB" id="A0AA40BNK5"/>
<dbReference type="EMBL" id="JAUKTV010000005">
    <property type="protein sequence ID" value="KAK0737504.1"/>
    <property type="molecule type" value="Genomic_DNA"/>
</dbReference>
<accession>A0AA40BNK5</accession>
<comment type="caution">
    <text evidence="2">The sequence shown here is derived from an EMBL/GenBank/DDBJ whole genome shotgun (WGS) entry which is preliminary data.</text>
</comment>
<feature type="region of interest" description="Disordered" evidence="1">
    <location>
        <begin position="78"/>
        <end position="108"/>
    </location>
</feature>
<reference evidence="2" key="1">
    <citation type="submission" date="2023-06" db="EMBL/GenBank/DDBJ databases">
        <title>Genome-scale phylogeny and comparative genomics of the fungal order Sordariales.</title>
        <authorList>
            <consortium name="Lawrence Berkeley National Laboratory"/>
            <person name="Hensen N."/>
            <person name="Bonometti L."/>
            <person name="Westerberg I."/>
            <person name="Brannstrom I.O."/>
            <person name="Guillou S."/>
            <person name="Cros-Aarteil S."/>
            <person name="Calhoun S."/>
            <person name="Haridas S."/>
            <person name="Kuo A."/>
            <person name="Mondo S."/>
            <person name="Pangilinan J."/>
            <person name="Riley R."/>
            <person name="Labutti K."/>
            <person name="Andreopoulos B."/>
            <person name="Lipzen A."/>
            <person name="Chen C."/>
            <person name="Yanf M."/>
            <person name="Daum C."/>
            <person name="Ng V."/>
            <person name="Clum A."/>
            <person name="Steindorff A."/>
            <person name="Ohm R."/>
            <person name="Martin F."/>
            <person name="Silar P."/>
            <person name="Natvig D."/>
            <person name="Lalanne C."/>
            <person name="Gautier V."/>
            <person name="Ament-Velasquez S.L."/>
            <person name="Kruys A."/>
            <person name="Hutchinson M.I."/>
            <person name="Powell A.J."/>
            <person name="Barry K."/>
            <person name="Miller A.N."/>
            <person name="Grigoriev I.V."/>
            <person name="Debuchy R."/>
            <person name="Gladieux P."/>
            <person name="Thoren M.H."/>
            <person name="Johannesson H."/>
        </authorList>
    </citation>
    <scope>NUCLEOTIDE SEQUENCE</scope>
    <source>
        <strain evidence="2">CBS 540.89</strain>
    </source>
</reference>
<gene>
    <name evidence="2" type="ORF">B0T21DRAFT_166126</name>
</gene>
<evidence type="ECO:0000256" key="1">
    <source>
        <dbReference type="SAM" id="MobiDB-lite"/>
    </source>
</evidence>
<sequence length="149" mass="16346">MFCTTHCPFRIHLRQSPTLQKPGRWKDSQSSRTLPVSSAMTASLLPMLLPSNQSKASSLGIPLTRYRACPAPEENNLRRNSCLPDLADPARITTGSEEPIAPGQQPVPACRPLTHPYPKVALSMFFRGNEEQLRVLETGSSSSQICSSL</sequence>
<dbReference type="Proteomes" id="UP001172159">
    <property type="component" value="Unassembled WGS sequence"/>
</dbReference>
<protein>
    <submittedName>
        <fullName evidence="2">Uncharacterized protein</fullName>
    </submittedName>
</protein>